<dbReference type="Proteomes" id="UP000253046">
    <property type="component" value="Unassembled WGS sequence"/>
</dbReference>
<accession>A0A366I9N1</accession>
<organism evidence="1 2">
    <name type="scientific">Brenneria salicis ATCC 15712 = DSM 30166</name>
    <dbReference type="NCBI Taxonomy" id="714314"/>
    <lineage>
        <taxon>Bacteria</taxon>
        <taxon>Pseudomonadati</taxon>
        <taxon>Pseudomonadota</taxon>
        <taxon>Gammaproteobacteria</taxon>
        <taxon>Enterobacterales</taxon>
        <taxon>Pectobacteriaceae</taxon>
        <taxon>Brenneria</taxon>
    </lineage>
</organism>
<proteinExistence type="predicted"/>
<keyword evidence="2" id="KW-1185">Reference proteome</keyword>
<dbReference type="EMBL" id="QNRY01000006">
    <property type="protein sequence ID" value="RBP64839.1"/>
    <property type="molecule type" value="Genomic_DNA"/>
</dbReference>
<sequence>MLFKLFNNFGLRRLIILLAIMSALVTLANSFYASYRVQRQLLVDNTLEANQVYATKLASMTAIFFKSSLQQLTYSANRVSSQMDDSISLSNEVDRIRLQTNNFDSVAIVDEQGVVQAVTPDTFQLMGKKLSTPGTMEALQKNSRLSVSLLFPQPIISSC</sequence>
<comment type="caution">
    <text evidence="1">The sequence shown here is derived from an EMBL/GenBank/DDBJ whole genome shotgun (WGS) entry which is preliminary data.</text>
</comment>
<gene>
    <name evidence="1" type="ORF">DES54_10664</name>
</gene>
<dbReference type="AlphaFoldDB" id="A0A366I9N1"/>
<protein>
    <submittedName>
        <fullName evidence="1">Uncharacterized protein</fullName>
    </submittedName>
</protein>
<evidence type="ECO:0000313" key="2">
    <source>
        <dbReference type="Proteomes" id="UP000253046"/>
    </source>
</evidence>
<name>A0A366I9N1_9GAMM</name>
<evidence type="ECO:0000313" key="1">
    <source>
        <dbReference type="EMBL" id="RBP64839.1"/>
    </source>
</evidence>
<reference evidence="1 2" key="1">
    <citation type="submission" date="2018-06" db="EMBL/GenBank/DDBJ databases">
        <title>Genomic Encyclopedia of Type Strains, Phase IV (KMG-IV): sequencing the most valuable type-strain genomes for metagenomic binning, comparative biology and taxonomic classification.</title>
        <authorList>
            <person name="Goeker M."/>
        </authorList>
    </citation>
    <scope>NUCLEOTIDE SEQUENCE [LARGE SCALE GENOMIC DNA]</scope>
    <source>
        <strain evidence="1 2">DSM 30166</strain>
    </source>
</reference>